<evidence type="ECO:0000313" key="2">
    <source>
        <dbReference type="Proteomes" id="UP000298663"/>
    </source>
</evidence>
<name>A0A4U5ML79_STECR</name>
<organism evidence="1 2">
    <name type="scientific">Steinernema carpocapsae</name>
    <name type="common">Entomopathogenic nematode</name>
    <dbReference type="NCBI Taxonomy" id="34508"/>
    <lineage>
        <taxon>Eukaryota</taxon>
        <taxon>Metazoa</taxon>
        <taxon>Ecdysozoa</taxon>
        <taxon>Nematoda</taxon>
        <taxon>Chromadorea</taxon>
        <taxon>Rhabditida</taxon>
        <taxon>Tylenchina</taxon>
        <taxon>Panagrolaimomorpha</taxon>
        <taxon>Strongyloidoidea</taxon>
        <taxon>Steinernematidae</taxon>
        <taxon>Steinernema</taxon>
    </lineage>
</organism>
<dbReference type="Proteomes" id="UP000298663">
    <property type="component" value="Unassembled WGS sequence"/>
</dbReference>
<gene>
    <name evidence="1" type="ORF">L596_022259</name>
</gene>
<sequence length="101" mass="11359">MDKIVASSPKRSPSKARNSNTNLAMSIKRILGFKRFNDKASKIPNMTISDFQILTPKRALEASKKLSFATNLVNFDFFSLPRVPRESGFLEKLSLSGFFKS</sequence>
<keyword evidence="2" id="KW-1185">Reference proteome</keyword>
<dbReference type="EMBL" id="AZBU02000007">
    <property type="protein sequence ID" value="TKR70208.1"/>
    <property type="molecule type" value="Genomic_DNA"/>
</dbReference>
<evidence type="ECO:0000313" key="1">
    <source>
        <dbReference type="EMBL" id="TKR70208.1"/>
    </source>
</evidence>
<accession>A0A4U5ML79</accession>
<reference evidence="1 2" key="1">
    <citation type="journal article" date="2015" name="Genome Biol.">
        <title>Comparative genomics of Steinernema reveals deeply conserved gene regulatory networks.</title>
        <authorList>
            <person name="Dillman A.R."/>
            <person name="Macchietto M."/>
            <person name="Porter C.F."/>
            <person name="Rogers A."/>
            <person name="Williams B."/>
            <person name="Antoshechkin I."/>
            <person name="Lee M.M."/>
            <person name="Goodwin Z."/>
            <person name="Lu X."/>
            <person name="Lewis E.E."/>
            <person name="Goodrich-Blair H."/>
            <person name="Stock S.P."/>
            <person name="Adams B.J."/>
            <person name="Sternberg P.W."/>
            <person name="Mortazavi A."/>
        </authorList>
    </citation>
    <scope>NUCLEOTIDE SEQUENCE [LARGE SCALE GENOMIC DNA]</scope>
    <source>
        <strain evidence="1 2">ALL</strain>
    </source>
</reference>
<proteinExistence type="predicted"/>
<reference evidence="1 2" key="2">
    <citation type="journal article" date="2019" name="G3 (Bethesda)">
        <title>Hybrid Assembly of the Genome of the Entomopathogenic Nematode Steinernema carpocapsae Identifies the X-Chromosome.</title>
        <authorList>
            <person name="Serra L."/>
            <person name="Macchietto M."/>
            <person name="Macias-Munoz A."/>
            <person name="McGill C.J."/>
            <person name="Rodriguez I.M."/>
            <person name="Rodriguez B."/>
            <person name="Murad R."/>
            <person name="Mortazavi A."/>
        </authorList>
    </citation>
    <scope>NUCLEOTIDE SEQUENCE [LARGE SCALE GENOMIC DNA]</scope>
    <source>
        <strain evidence="1 2">ALL</strain>
    </source>
</reference>
<dbReference type="AlphaFoldDB" id="A0A4U5ML79"/>
<protein>
    <submittedName>
        <fullName evidence="1">Uncharacterized protein</fullName>
    </submittedName>
</protein>
<comment type="caution">
    <text evidence="1">The sequence shown here is derived from an EMBL/GenBank/DDBJ whole genome shotgun (WGS) entry which is preliminary data.</text>
</comment>